<evidence type="ECO:0000256" key="7">
    <source>
        <dbReference type="ARBA" id="ARBA00022723"/>
    </source>
</evidence>
<dbReference type="CDD" id="cd02808">
    <property type="entry name" value="GltS_FMN"/>
    <property type="match status" value="1"/>
</dbReference>
<dbReference type="InterPro" id="IPR013785">
    <property type="entry name" value="Aldolase_TIM"/>
</dbReference>
<evidence type="ECO:0000313" key="18">
    <source>
        <dbReference type="Proteomes" id="UP001202180"/>
    </source>
</evidence>
<feature type="region of interest" description="Disordered" evidence="15">
    <location>
        <begin position="1"/>
        <end position="46"/>
    </location>
</feature>
<dbReference type="EC" id="1.4.1.13" evidence="17"/>
<protein>
    <submittedName>
        <fullName evidence="17">Glutamate synthase large subunit</fullName>
        <ecNumber evidence="17">1.4.1.13</ecNumber>
    </submittedName>
</protein>
<dbReference type="InterPro" id="IPR017932">
    <property type="entry name" value="GATase_2_dom"/>
</dbReference>
<feature type="compositionally biased region" description="Polar residues" evidence="15">
    <location>
        <begin position="12"/>
        <end position="22"/>
    </location>
</feature>
<keyword evidence="9 17" id="KW-0560">Oxidoreductase</keyword>
<keyword evidence="8" id="KW-0315">Glutamine amidotransferase</keyword>
<dbReference type="Proteomes" id="UP001202180">
    <property type="component" value="Unassembled WGS sequence"/>
</dbReference>
<comment type="cofactor">
    <cofactor evidence="2">
        <name>[3Fe-4S] cluster</name>
        <dbReference type="ChEBI" id="CHEBI:21137"/>
    </cofactor>
</comment>
<evidence type="ECO:0000256" key="15">
    <source>
        <dbReference type="SAM" id="MobiDB-lite"/>
    </source>
</evidence>
<dbReference type="SUPFAM" id="SSF69336">
    <property type="entry name" value="Alpha subunit of glutamate synthase, C-terminal domain"/>
    <property type="match status" value="1"/>
</dbReference>
<keyword evidence="7" id="KW-0479">Metal-binding</keyword>
<evidence type="ECO:0000256" key="11">
    <source>
        <dbReference type="ARBA" id="ARBA00023014"/>
    </source>
</evidence>
<evidence type="ECO:0000256" key="12">
    <source>
        <dbReference type="ARBA" id="ARBA00023164"/>
    </source>
</evidence>
<name>A0ABT0HDS5_9BACT</name>
<evidence type="ECO:0000256" key="14">
    <source>
        <dbReference type="ARBA" id="ARBA00029440"/>
    </source>
</evidence>
<keyword evidence="11" id="KW-0411">Iron-sulfur</keyword>
<dbReference type="Pfam" id="PF01645">
    <property type="entry name" value="Glu_synthase"/>
    <property type="match status" value="1"/>
</dbReference>
<dbReference type="InterPro" id="IPR050711">
    <property type="entry name" value="ET-N_metabolism_enzyme"/>
</dbReference>
<gene>
    <name evidence="17" type="primary">gltB</name>
    <name evidence="17" type="ORF">M0L20_00500</name>
</gene>
<comment type="similarity">
    <text evidence="3">Belongs to the glutamate synthase family.</text>
</comment>
<keyword evidence="10" id="KW-0408">Iron</keyword>
<dbReference type="CDD" id="cd00982">
    <property type="entry name" value="gltB_C"/>
    <property type="match status" value="1"/>
</dbReference>
<accession>A0ABT0HDS5</accession>
<keyword evidence="13" id="KW-0003">3Fe-4S</keyword>
<evidence type="ECO:0000256" key="6">
    <source>
        <dbReference type="ARBA" id="ARBA00022643"/>
    </source>
</evidence>
<dbReference type="InterPro" id="IPR002489">
    <property type="entry name" value="Glu_synth_asu_C"/>
</dbReference>
<dbReference type="InterPro" id="IPR029055">
    <property type="entry name" value="Ntn_hydrolases_N"/>
</dbReference>
<feature type="compositionally biased region" description="Low complexity" evidence="15">
    <location>
        <begin position="23"/>
        <end position="44"/>
    </location>
</feature>
<dbReference type="Pfam" id="PF04898">
    <property type="entry name" value="Glu_syn_central"/>
    <property type="match status" value="1"/>
</dbReference>
<evidence type="ECO:0000256" key="13">
    <source>
        <dbReference type="ARBA" id="ARBA00023291"/>
    </source>
</evidence>
<organism evidence="17 18">
    <name type="scientific">Spirosoma liriopis</name>
    <dbReference type="NCBI Taxonomy" id="2937440"/>
    <lineage>
        <taxon>Bacteria</taxon>
        <taxon>Pseudomonadati</taxon>
        <taxon>Bacteroidota</taxon>
        <taxon>Cytophagia</taxon>
        <taxon>Cytophagales</taxon>
        <taxon>Cytophagaceae</taxon>
        <taxon>Spirosoma</taxon>
    </lineage>
</organism>
<dbReference type="GO" id="GO:0004355">
    <property type="term" value="F:glutamate synthase (NADPH) activity"/>
    <property type="evidence" value="ECO:0007669"/>
    <property type="project" value="UniProtKB-EC"/>
</dbReference>
<evidence type="ECO:0000259" key="16">
    <source>
        <dbReference type="PROSITE" id="PS51278"/>
    </source>
</evidence>
<proteinExistence type="inferred from homology"/>
<feature type="domain" description="Glutamine amidotransferase type-2" evidence="16">
    <location>
        <begin position="54"/>
        <end position="453"/>
    </location>
</feature>
<dbReference type="PROSITE" id="PS51278">
    <property type="entry name" value="GATASE_TYPE_2"/>
    <property type="match status" value="1"/>
</dbReference>
<dbReference type="RefSeq" id="WP_248475177.1">
    <property type="nucleotide sequence ID" value="NZ_JALPRF010000001.1"/>
</dbReference>
<dbReference type="Pfam" id="PF01493">
    <property type="entry name" value="GXGXG"/>
    <property type="match status" value="1"/>
</dbReference>
<evidence type="ECO:0000256" key="8">
    <source>
        <dbReference type="ARBA" id="ARBA00022962"/>
    </source>
</evidence>
<keyword evidence="6" id="KW-0288">FMN</keyword>
<evidence type="ECO:0000256" key="4">
    <source>
        <dbReference type="ARBA" id="ARBA00022605"/>
    </source>
</evidence>
<keyword evidence="12" id="KW-0314">Glutamate biosynthesis</keyword>
<dbReference type="Gene3D" id="2.160.20.60">
    <property type="entry name" value="Glutamate synthase, alpha subunit, C-terminal domain"/>
    <property type="match status" value="1"/>
</dbReference>
<dbReference type="SUPFAM" id="SSF56235">
    <property type="entry name" value="N-terminal nucleophile aminohydrolases (Ntn hydrolases)"/>
    <property type="match status" value="1"/>
</dbReference>
<dbReference type="InterPro" id="IPR006982">
    <property type="entry name" value="Glu_synth_centr_N"/>
</dbReference>
<dbReference type="Gene3D" id="3.60.20.10">
    <property type="entry name" value="Glutamine Phosphoribosylpyrophosphate, subunit 1, domain 1"/>
    <property type="match status" value="1"/>
</dbReference>
<evidence type="ECO:0000256" key="5">
    <source>
        <dbReference type="ARBA" id="ARBA00022630"/>
    </source>
</evidence>
<dbReference type="EMBL" id="JALPRF010000001">
    <property type="protein sequence ID" value="MCK8490305.1"/>
    <property type="molecule type" value="Genomic_DNA"/>
</dbReference>
<evidence type="ECO:0000256" key="2">
    <source>
        <dbReference type="ARBA" id="ARBA00001927"/>
    </source>
</evidence>
<keyword evidence="4" id="KW-0028">Amino-acid biosynthesis</keyword>
<dbReference type="Gene3D" id="3.20.20.70">
    <property type="entry name" value="Aldolase class I"/>
    <property type="match status" value="2"/>
</dbReference>
<dbReference type="Pfam" id="PF00310">
    <property type="entry name" value="GATase_2"/>
    <property type="match status" value="1"/>
</dbReference>
<dbReference type="PANTHER" id="PTHR11938:SF133">
    <property type="entry name" value="GLUTAMATE SYNTHASE (NADH)"/>
    <property type="match status" value="1"/>
</dbReference>
<dbReference type="InterPro" id="IPR036485">
    <property type="entry name" value="Glu_synth_asu_C_sf"/>
</dbReference>
<dbReference type="NCBIfam" id="NF008730">
    <property type="entry name" value="PRK11750.1"/>
    <property type="match status" value="1"/>
</dbReference>
<comment type="caution">
    <text evidence="17">The sequence shown here is derived from an EMBL/GenBank/DDBJ whole genome shotgun (WGS) entry which is preliminary data.</text>
</comment>
<sequence length="1557" mass="172043">MSDQVDQFDDYQGQSCLRSSNQGLSSPELSNPGPSGSEPSSPGLYRSEFEHDNCGIGFVAHIKGRKSHQIVSDALQMLRRMEHRGAVGAEANSGDGAGLLIQIPHEFFVDETRKLGVHLPPALEYGVGMVYFPKDVWLREECRAILNRNMKKLGLELLCYRVVPVNNSDLGNGSRSAEPQMEQVFIKRPSDITNADDFERKLYILRNYSTRIINETVAGVNHFYFSSLSCRTVTYKGQLTTLQLEPYFPDLQQEEVVSALGVVHSRFSTNTFPSWKLAQPFRYIAHNGEINTVRGNVNWMKAAEGLLESSKFTKDEMDMLLPICDPKQSDSANLDNAIELLVMSGRSLPHVMMMLVPEAWDGNEHMDPVRKAFYEFHAALIEPWDGPASISFTDGRIVGATLDRNGLRPSRFWVTNDDVVIMASEVGVLDIDPAKVVSKGRLQPGKMFLVDMEQGRIVSDEEIKAEISSRKPYQHWLDENKIRISDLEAPIRTYQKYDPAKLLRMQQAFGFTSEDLRMILAPMVETGKEALGSMGTDVPLAILSEQSQHMSHYFKQLFAQVTNPPIDSIRERSIMSLISFVGATYNLLSESPEHCRQVELDQPVLTIQEFDKLRFIDKPKFQAKTLNCLFTADGNGKSLERALDRICRYAEDAIQDGYSILVLSDRAIDSSHAPIPSLLSTSAIHHHLIRQGLRGKVGIVVEAGDVWETHHVATLIGYGASGVNPYMAFETIANMKEKGLLQVDYDLDKLYKNYIKAVNGELLKIFSKMGISTLQSYQGAMIFECLGLNQDVVSRYFTGTVSRIGGMGLDEISREILVRHCLAFPDKPVAAPRLEVGGIYQWKQRGEKHIFNPDTIHLLQQSTQKNDYSLFKKYSKLINDQTQKAITLRGLLKFKKGSAVPLDEVEPIESIFKRFATGAMSFGSISWEAHTTLAIAMNRIGGKSNSGEGGEDELRYKPLANGDSMNSAIKQVASGRFGVTSYYLTNAQELQIKMAQGAKPGEGGQLPGFKVDDWIGRTRHSTPGVGLISPPPHHDIYSIEDLAQLISDLKNANRAARISVKLVSEAGVGTIAAGVAKAHADHILVSGHDGGTGASPLSSIRHAGLPWELGLAEAHQTLVRNKLRGRVTVQTDGQMRTGRDLAVAALLGAEEFGVATAALVATGCIMMRKCHLNTCPVGVATQNKELRALFTGKPEHVVNMFTFLAMELREIMAELGFRTVNEMVGQAQMLELRDDLPHWKFKNINLDALLYKEPTNLDVALYKQEEQNHYLDDVLDRKFIEAAKPALESAESVYAEFTVQNIDRSIGTMLSNEISKKYGGPGLPESTIHAKLRGTAGQSFGAFATSGIKLELEGDANDYFGKGLCGAQLIVYPDRTAQFKPEENSIVGNVSFYGATSGEAFIRGMAGERFCVRNSGAKVVVEGVGDHGLEYMTGGLVIILGQTGRNFAAGMSGGVAYVYDQDGTFASKVNPEMVSLESLTDEDQGILREYIDKHFQYTTSNVALALIQDWGQQVSRFVKVMPSDFRNALAGRGISLAEQIRDKNVVYQDIVVDVTQG</sequence>
<dbReference type="InterPro" id="IPR002932">
    <property type="entry name" value="Glu_synthdom"/>
</dbReference>
<evidence type="ECO:0000256" key="3">
    <source>
        <dbReference type="ARBA" id="ARBA00009716"/>
    </source>
</evidence>
<comment type="cofactor">
    <cofactor evidence="1">
        <name>FMN</name>
        <dbReference type="ChEBI" id="CHEBI:58210"/>
    </cofactor>
</comment>
<keyword evidence="5" id="KW-0285">Flavoprotein</keyword>
<comment type="pathway">
    <text evidence="14">Amino-acid biosynthesis.</text>
</comment>
<evidence type="ECO:0000256" key="10">
    <source>
        <dbReference type="ARBA" id="ARBA00023004"/>
    </source>
</evidence>
<evidence type="ECO:0000256" key="1">
    <source>
        <dbReference type="ARBA" id="ARBA00001917"/>
    </source>
</evidence>
<dbReference type="SUPFAM" id="SSF51395">
    <property type="entry name" value="FMN-linked oxidoreductases"/>
    <property type="match status" value="1"/>
</dbReference>
<reference evidence="17 18" key="1">
    <citation type="submission" date="2022-04" db="EMBL/GenBank/DDBJ databases">
        <title>Spirosoma sp. strain RP8 genome sequencing and assembly.</title>
        <authorList>
            <person name="Jung Y."/>
        </authorList>
    </citation>
    <scope>NUCLEOTIDE SEQUENCE [LARGE SCALE GENOMIC DNA]</scope>
    <source>
        <strain evidence="17 18">RP8</strain>
    </source>
</reference>
<keyword evidence="18" id="KW-1185">Reference proteome</keyword>
<evidence type="ECO:0000313" key="17">
    <source>
        <dbReference type="EMBL" id="MCK8490305.1"/>
    </source>
</evidence>
<dbReference type="PANTHER" id="PTHR11938">
    <property type="entry name" value="FAD NADPH DEHYDROGENASE/OXIDOREDUCTASE"/>
    <property type="match status" value="1"/>
</dbReference>
<dbReference type="CDD" id="cd00713">
    <property type="entry name" value="GltS"/>
    <property type="match status" value="1"/>
</dbReference>
<evidence type="ECO:0000256" key="9">
    <source>
        <dbReference type="ARBA" id="ARBA00023002"/>
    </source>
</evidence>